<evidence type="ECO:0000259" key="4">
    <source>
        <dbReference type="PROSITE" id="PS50011"/>
    </source>
</evidence>
<evidence type="ECO:0000313" key="5">
    <source>
        <dbReference type="EMBL" id="KZV80885.1"/>
    </source>
</evidence>
<dbReference type="STRING" id="1314781.A0A165BM38"/>
<feature type="compositionally biased region" description="Low complexity" evidence="3">
    <location>
        <begin position="32"/>
        <end position="53"/>
    </location>
</feature>
<dbReference type="Pfam" id="PF07714">
    <property type="entry name" value="PK_Tyr_Ser-Thr"/>
    <property type="match status" value="1"/>
</dbReference>
<evidence type="ECO:0000256" key="2">
    <source>
        <dbReference type="ARBA" id="ARBA00022840"/>
    </source>
</evidence>
<feature type="region of interest" description="Disordered" evidence="3">
    <location>
        <begin position="326"/>
        <end position="357"/>
    </location>
</feature>
<feature type="compositionally biased region" description="Acidic residues" evidence="3">
    <location>
        <begin position="69"/>
        <end position="89"/>
    </location>
</feature>
<dbReference type="GO" id="GO:0004672">
    <property type="term" value="F:protein kinase activity"/>
    <property type="evidence" value="ECO:0007669"/>
    <property type="project" value="InterPro"/>
</dbReference>
<dbReference type="SUPFAM" id="SSF56112">
    <property type="entry name" value="Protein kinase-like (PK-like)"/>
    <property type="match status" value="1"/>
</dbReference>
<evidence type="ECO:0000256" key="3">
    <source>
        <dbReference type="SAM" id="MobiDB-lite"/>
    </source>
</evidence>
<dbReference type="PANTHER" id="PTHR24418">
    <property type="entry name" value="TYROSINE-PROTEIN KINASE"/>
    <property type="match status" value="1"/>
</dbReference>
<dbReference type="AlphaFoldDB" id="A0A165BM38"/>
<dbReference type="InterPro" id="IPR000719">
    <property type="entry name" value="Prot_kinase_dom"/>
</dbReference>
<keyword evidence="1" id="KW-0547">Nucleotide-binding</keyword>
<dbReference type="EMBL" id="KV426437">
    <property type="protein sequence ID" value="KZV80885.1"/>
    <property type="molecule type" value="Genomic_DNA"/>
</dbReference>
<reference evidence="5 6" key="1">
    <citation type="journal article" date="2016" name="Mol. Biol. Evol.">
        <title>Comparative Genomics of Early-Diverging Mushroom-Forming Fungi Provides Insights into the Origins of Lignocellulose Decay Capabilities.</title>
        <authorList>
            <person name="Nagy L.G."/>
            <person name="Riley R."/>
            <person name="Tritt A."/>
            <person name="Adam C."/>
            <person name="Daum C."/>
            <person name="Floudas D."/>
            <person name="Sun H."/>
            <person name="Yadav J.S."/>
            <person name="Pangilinan J."/>
            <person name="Larsson K.H."/>
            <person name="Matsuura K."/>
            <person name="Barry K."/>
            <person name="Labutti K."/>
            <person name="Kuo R."/>
            <person name="Ohm R.A."/>
            <person name="Bhattacharya S.S."/>
            <person name="Shirouzu T."/>
            <person name="Yoshinaga Y."/>
            <person name="Martin F.M."/>
            <person name="Grigoriev I.V."/>
            <person name="Hibbett D.S."/>
        </authorList>
    </citation>
    <scope>NUCLEOTIDE SEQUENCE [LARGE SCALE GENOMIC DNA]</scope>
    <source>
        <strain evidence="5 6">HHB12029</strain>
    </source>
</reference>
<dbReference type="Proteomes" id="UP000077266">
    <property type="component" value="Unassembled WGS sequence"/>
</dbReference>
<evidence type="ECO:0000256" key="1">
    <source>
        <dbReference type="ARBA" id="ARBA00022741"/>
    </source>
</evidence>
<protein>
    <recommendedName>
        <fullName evidence="4">Protein kinase domain-containing protein</fullName>
    </recommendedName>
</protein>
<dbReference type="Gene3D" id="1.10.510.10">
    <property type="entry name" value="Transferase(Phosphotransferase) domain 1"/>
    <property type="match status" value="1"/>
</dbReference>
<dbReference type="PROSITE" id="PS50011">
    <property type="entry name" value="PROTEIN_KINASE_DOM"/>
    <property type="match status" value="1"/>
</dbReference>
<feature type="region of interest" description="Disordered" evidence="3">
    <location>
        <begin position="1"/>
        <end position="93"/>
    </location>
</feature>
<feature type="non-terminal residue" evidence="5">
    <location>
        <position position="357"/>
    </location>
</feature>
<gene>
    <name evidence="5" type="ORF">EXIGLDRAFT_658948</name>
</gene>
<proteinExistence type="predicted"/>
<feature type="domain" description="Protein kinase" evidence="4">
    <location>
        <begin position="187"/>
        <end position="357"/>
    </location>
</feature>
<evidence type="ECO:0000313" key="6">
    <source>
        <dbReference type="Proteomes" id="UP000077266"/>
    </source>
</evidence>
<organism evidence="5 6">
    <name type="scientific">Exidia glandulosa HHB12029</name>
    <dbReference type="NCBI Taxonomy" id="1314781"/>
    <lineage>
        <taxon>Eukaryota</taxon>
        <taxon>Fungi</taxon>
        <taxon>Dikarya</taxon>
        <taxon>Basidiomycota</taxon>
        <taxon>Agaricomycotina</taxon>
        <taxon>Agaricomycetes</taxon>
        <taxon>Auriculariales</taxon>
        <taxon>Exidiaceae</taxon>
        <taxon>Exidia</taxon>
    </lineage>
</organism>
<name>A0A165BM38_EXIGL</name>
<dbReference type="InterPro" id="IPR001245">
    <property type="entry name" value="Ser-Thr/Tyr_kinase_cat_dom"/>
</dbReference>
<sequence length="357" mass="39494">MFRLPVKATYPRSFLPDVPEPGGPTSQGSTIPGSSSLPPAAPNSSTRGTTRTSGLHEVDADADAAAATDDADDNDDDDESDESSDDDGPPDLLSSILDSILDVRKDIKLAVGAWKAITSYATTYGSLPVAEDCVKVIEPANNKHGKPVAHLARIEPVPAHHVQSPQDLIPHLEMTSSIADLTHEISDISPKPIVYGAFIDIYRAKWKNHGNEQDVILNVIRAPREKRLRLIRLLDASKSPRHRNIVELLGTCSFPENTRSIVVPFYDHNMESYLKHRGRENNEELRYTLMLQVMLGVEYLHAQGLVHSEIRARKVRVADDGTPKLNVPTQLWKHHGSDDSDDDRDDHGPLNGLNRWM</sequence>
<keyword evidence="6" id="KW-1185">Reference proteome</keyword>
<dbReference type="InterPro" id="IPR011009">
    <property type="entry name" value="Kinase-like_dom_sf"/>
</dbReference>
<dbReference type="InParanoid" id="A0A165BM38"/>
<dbReference type="GO" id="GO:0005524">
    <property type="term" value="F:ATP binding"/>
    <property type="evidence" value="ECO:0007669"/>
    <property type="project" value="UniProtKB-KW"/>
</dbReference>
<dbReference type="OrthoDB" id="2146423at2759"/>
<accession>A0A165BM38</accession>
<dbReference type="InterPro" id="IPR050198">
    <property type="entry name" value="Non-receptor_tyrosine_kinases"/>
</dbReference>
<keyword evidence="2" id="KW-0067">ATP-binding</keyword>